<evidence type="ECO:0000256" key="1">
    <source>
        <dbReference type="SAM" id="MobiDB-lite"/>
    </source>
</evidence>
<organism evidence="2 3">
    <name type="scientific">Phyllosticta citriasiana</name>
    <dbReference type="NCBI Taxonomy" id="595635"/>
    <lineage>
        <taxon>Eukaryota</taxon>
        <taxon>Fungi</taxon>
        <taxon>Dikarya</taxon>
        <taxon>Ascomycota</taxon>
        <taxon>Pezizomycotina</taxon>
        <taxon>Dothideomycetes</taxon>
        <taxon>Dothideomycetes incertae sedis</taxon>
        <taxon>Botryosphaeriales</taxon>
        <taxon>Phyllostictaceae</taxon>
        <taxon>Phyllosticta</taxon>
    </lineage>
</organism>
<feature type="region of interest" description="Disordered" evidence="1">
    <location>
        <begin position="224"/>
        <end position="255"/>
    </location>
</feature>
<comment type="caution">
    <text evidence="2">The sequence shown here is derived from an EMBL/GenBank/DDBJ whole genome shotgun (WGS) entry which is preliminary data.</text>
</comment>
<reference evidence="2 3" key="1">
    <citation type="submission" date="2024-04" db="EMBL/GenBank/DDBJ databases">
        <title>Phyllosticta paracitricarpa is synonymous to the EU quarantine fungus P. citricarpa based on phylogenomic analyses.</title>
        <authorList>
            <consortium name="Lawrence Berkeley National Laboratory"/>
            <person name="Van Ingen-Buijs V.A."/>
            <person name="Van Westerhoven A.C."/>
            <person name="Haridas S."/>
            <person name="Skiadas P."/>
            <person name="Martin F."/>
            <person name="Groenewald J.Z."/>
            <person name="Crous P.W."/>
            <person name="Seidl M.F."/>
        </authorList>
    </citation>
    <scope>NUCLEOTIDE SEQUENCE [LARGE SCALE GENOMIC DNA]</scope>
    <source>
        <strain evidence="2 3">CBS 123371</strain>
    </source>
</reference>
<evidence type="ECO:0000313" key="3">
    <source>
        <dbReference type="Proteomes" id="UP001363622"/>
    </source>
</evidence>
<evidence type="ECO:0000313" key="2">
    <source>
        <dbReference type="EMBL" id="KAK7520311.1"/>
    </source>
</evidence>
<dbReference type="EMBL" id="JBBPHU010000003">
    <property type="protein sequence ID" value="KAK7520311.1"/>
    <property type="molecule type" value="Genomic_DNA"/>
</dbReference>
<gene>
    <name evidence="2" type="ORF">IWZ03DRAFT_372707</name>
</gene>
<accession>A0ABR1KTD5</accession>
<feature type="compositionally biased region" description="Basic residues" evidence="1">
    <location>
        <begin position="225"/>
        <end position="235"/>
    </location>
</feature>
<proteinExistence type="predicted"/>
<protein>
    <submittedName>
        <fullName evidence="2">Uncharacterized protein</fullName>
    </submittedName>
</protein>
<feature type="region of interest" description="Disordered" evidence="1">
    <location>
        <begin position="106"/>
        <end position="136"/>
    </location>
</feature>
<dbReference type="Proteomes" id="UP001363622">
    <property type="component" value="Unassembled WGS sequence"/>
</dbReference>
<feature type="compositionally biased region" description="Basic and acidic residues" evidence="1">
    <location>
        <begin position="124"/>
        <end position="134"/>
    </location>
</feature>
<keyword evidence="3" id="KW-1185">Reference proteome</keyword>
<name>A0ABR1KTD5_9PEZI</name>
<sequence>MVVLRDQSFHSNSSCSGSAFPLFRRFNPISCRLIPPKSASPNSGSSRPTPGSTPSSLCPQTLCLVYLCLRFVSTTAKKSLWRIMRLKHAHLPFSVGADKPWKWGEEHVGCQHPSGSGAEEADDDKTASQRKEETTTTTAKDLFAVEPRSIRHAHHETQTCQESLPKTTCARLRGSDDRRTVHHFYLAFVNQQSEKGICSSEPLSILPSSFPASASTTRLKFQPPAKRRAQHHHKPSKSEGIINSLKDRATTRTYPPFRAPSAVRRVGVSRMYL</sequence>